<sequence length="48" mass="5771">MPINSYDDYPITWRPDKTKLTRPIYHSLIQQLEEDILTNKLQKNTQLP</sequence>
<gene>
    <name evidence="1" type="ORF">EVI01_26120</name>
</gene>
<organism evidence="1 2">
    <name type="scientific">Enterococcus villorum</name>
    <dbReference type="NCBI Taxonomy" id="112904"/>
    <lineage>
        <taxon>Bacteria</taxon>
        <taxon>Bacillati</taxon>
        <taxon>Bacillota</taxon>
        <taxon>Bacilli</taxon>
        <taxon>Lactobacillales</taxon>
        <taxon>Enterococcaceae</taxon>
        <taxon>Enterococcus</taxon>
    </lineage>
</organism>
<protein>
    <recommendedName>
        <fullName evidence="3">GntR family transcriptional regulator</fullName>
    </recommendedName>
</protein>
<evidence type="ECO:0000313" key="2">
    <source>
        <dbReference type="Proteomes" id="UP000321830"/>
    </source>
</evidence>
<dbReference type="EMBL" id="BJWF01000064">
    <property type="protein sequence ID" value="GEL93275.1"/>
    <property type="molecule type" value="Genomic_DNA"/>
</dbReference>
<evidence type="ECO:0000313" key="1">
    <source>
        <dbReference type="EMBL" id="GEL93275.1"/>
    </source>
</evidence>
<dbReference type="Proteomes" id="UP000321830">
    <property type="component" value="Unassembled WGS sequence"/>
</dbReference>
<reference evidence="1 2" key="1">
    <citation type="submission" date="2019-07" db="EMBL/GenBank/DDBJ databases">
        <title>Whole genome shotgun sequence of Enterococcus villorum NBRC 100699.</title>
        <authorList>
            <person name="Hosoyama A."/>
            <person name="Uohara A."/>
            <person name="Ohji S."/>
            <person name="Ichikawa N."/>
        </authorList>
    </citation>
    <scope>NUCLEOTIDE SEQUENCE [LARGE SCALE GENOMIC DNA]</scope>
    <source>
        <strain evidence="1 2">NBRC 100699</strain>
    </source>
</reference>
<proteinExistence type="predicted"/>
<evidence type="ECO:0008006" key="3">
    <source>
        <dbReference type="Google" id="ProtNLM"/>
    </source>
</evidence>
<name>A0A511J5J7_9ENTE</name>
<comment type="caution">
    <text evidence="1">The sequence shown here is derived from an EMBL/GenBank/DDBJ whole genome shotgun (WGS) entry which is preliminary data.</text>
</comment>
<dbReference type="AlphaFoldDB" id="A0A511J5J7"/>
<accession>A0A511J5J7</accession>